<feature type="domain" description="Extradiol ring-cleavage dioxygenase LigAB LigA subunit" evidence="1">
    <location>
        <begin position="28"/>
        <end position="114"/>
    </location>
</feature>
<evidence type="ECO:0000259" key="1">
    <source>
        <dbReference type="Pfam" id="PF07746"/>
    </source>
</evidence>
<dbReference type="NCBIfam" id="NF009919">
    <property type="entry name" value="PRK13379.1"/>
    <property type="match status" value="1"/>
</dbReference>
<sequence length="119" mass="14135">MNPQTVGLSELEGTYLFDVQTSNRVLKLNRFFWQMIRADYRDRYRDDPEGVMEEAGLTDSEKDLVRNENWIGLVRHGANFFVVEKFARVVKKTNLQVYAMMRGETFDEFMKTRRVPDCR</sequence>
<dbReference type="GO" id="GO:0051213">
    <property type="term" value="F:dioxygenase activity"/>
    <property type="evidence" value="ECO:0007669"/>
    <property type="project" value="UniProtKB-KW"/>
</dbReference>
<evidence type="ECO:0000313" key="2">
    <source>
        <dbReference type="EMBL" id="SDR60900.1"/>
    </source>
</evidence>
<gene>
    <name evidence="2" type="ORF">SAMN05445850_7431</name>
</gene>
<protein>
    <submittedName>
        <fullName evidence="2">Protocatechuate 4,5-dioxygenase alpha subunit</fullName>
    </submittedName>
</protein>
<name>A0A1H1KFZ8_9BURK</name>
<dbReference type="RefSeq" id="WP_090812029.1">
    <property type="nucleotide sequence ID" value="NZ_FNKX01000004.1"/>
</dbReference>
<keyword evidence="2" id="KW-0560">Oxidoreductase</keyword>
<reference evidence="3" key="1">
    <citation type="submission" date="2016-10" db="EMBL/GenBank/DDBJ databases">
        <authorList>
            <person name="Varghese N."/>
            <person name="Submissions S."/>
        </authorList>
    </citation>
    <scope>NUCLEOTIDE SEQUENCE [LARGE SCALE GENOMIC DNA]</scope>
    <source>
        <strain evidence="3">DUS833</strain>
    </source>
</reference>
<dbReference type="Proteomes" id="UP000199365">
    <property type="component" value="Unassembled WGS sequence"/>
</dbReference>
<dbReference type="AlphaFoldDB" id="A0A1H1KFZ8"/>
<dbReference type="Pfam" id="PF07746">
    <property type="entry name" value="LigA"/>
    <property type="match status" value="1"/>
</dbReference>
<keyword evidence="2" id="KW-0223">Dioxygenase</keyword>
<dbReference type="STRING" id="157910.SAMN05445850_7431"/>
<proteinExistence type="predicted"/>
<organism evidence="2 3">
    <name type="scientific">Paraburkholderia tuberum</name>
    <dbReference type="NCBI Taxonomy" id="157910"/>
    <lineage>
        <taxon>Bacteria</taxon>
        <taxon>Pseudomonadati</taxon>
        <taxon>Pseudomonadota</taxon>
        <taxon>Betaproteobacteria</taxon>
        <taxon>Burkholderiales</taxon>
        <taxon>Burkholderiaceae</taxon>
        <taxon>Paraburkholderia</taxon>
    </lineage>
</organism>
<dbReference type="Gene3D" id="1.10.700.10">
    <property type="entry name" value="Dioxygenase LigAB, LigA subunit"/>
    <property type="match status" value="1"/>
</dbReference>
<dbReference type="EMBL" id="FNKX01000004">
    <property type="protein sequence ID" value="SDR60900.1"/>
    <property type="molecule type" value="Genomic_DNA"/>
</dbReference>
<dbReference type="InterPro" id="IPR011986">
    <property type="entry name" value="Xdiol_dOase_LigA"/>
</dbReference>
<accession>A0A1H1KFZ8</accession>
<evidence type="ECO:0000313" key="3">
    <source>
        <dbReference type="Proteomes" id="UP000199365"/>
    </source>
</evidence>
<keyword evidence="3" id="KW-1185">Reference proteome</keyword>
<dbReference type="SUPFAM" id="SSF48076">
    <property type="entry name" value="LigA subunit of an aromatic-ring-opening dioxygenase LigAB"/>
    <property type="match status" value="1"/>
</dbReference>
<dbReference type="InterPro" id="IPR036622">
    <property type="entry name" value="LigA_sf"/>
</dbReference>